<evidence type="ECO:0000313" key="7">
    <source>
        <dbReference type="EMBL" id="CAG8616957.1"/>
    </source>
</evidence>
<evidence type="ECO:0000256" key="2">
    <source>
        <dbReference type="ARBA" id="ARBA00022574"/>
    </source>
</evidence>
<reference evidence="7" key="1">
    <citation type="submission" date="2021-06" db="EMBL/GenBank/DDBJ databases">
        <authorList>
            <person name="Kallberg Y."/>
            <person name="Tangrot J."/>
            <person name="Rosling A."/>
        </authorList>
    </citation>
    <scope>NUCLEOTIDE SEQUENCE</scope>
    <source>
        <strain evidence="7">FL130A</strain>
    </source>
</reference>
<dbReference type="FunFam" id="2.130.10.10:FF:000509">
    <property type="entry name" value="U3 small nucleolar RNA-interacting protein"/>
    <property type="match status" value="1"/>
</dbReference>
<protein>
    <submittedName>
        <fullName evidence="7">706_t:CDS:1</fullName>
    </submittedName>
</protein>
<dbReference type="OrthoDB" id="189968at2759"/>
<feature type="region of interest" description="Disordered" evidence="6">
    <location>
        <begin position="1"/>
        <end position="70"/>
    </location>
</feature>
<feature type="compositionally biased region" description="Acidic residues" evidence="6">
    <location>
        <begin position="49"/>
        <end position="70"/>
    </location>
</feature>
<dbReference type="PRINTS" id="PR00320">
    <property type="entry name" value="GPROTEINBRPT"/>
</dbReference>
<evidence type="ECO:0000256" key="1">
    <source>
        <dbReference type="ARBA" id="ARBA00004123"/>
    </source>
</evidence>
<dbReference type="InterPro" id="IPR015943">
    <property type="entry name" value="WD40/YVTN_repeat-like_dom_sf"/>
</dbReference>
<evidence type="ECO:0000256" key="3">
    <source>
        <dbReference type="ARBA" id="ARBA00022737"/>
    </source>
</evidence>
<evidence type="ECO:0000256" key="4">
    <source>
        <dbReference type="ARBA" id="ARBA00023242"/>
    </source>
</evidence>
<dbReference type="Pfam" id="PF00400">
    <property type="entry name" value="WD40"/>
    <property type="match status" value="5"/>
</dbReference>
<comment type="caution">
    <text evidence="7">The sequence shown here is derived from an EMBL/GenBank/DDBJ whole genome shotgun (WGS) entry which is preliminary data.</text>
</comment>
<gene>
    <name evidence="7" type="ORF">ALEPTO_LOCUS8799</name>
</gene>
<dbReference type="AlphaFoldDB" id="A0A9N9CWG2"/>
<dbReference type="Proteomes" id="UP000789508">
    <property type="component" value="Unassembled WGS sequence"/>
</dbReference>
<feature type="repeat" description="WD" evidence="5">
    <location>
        <begin position="157"/>
        <end position="198"/>
    </location>
</feature>
<feature type="repeat" description="WD" evidence="5">
    <location>
        <begin position="209"/>
        <end position="250"/>
    </location>
</feature>
<accession>A0A9N9CWG2</accession>
<feature type="non-terminal residue" evidence="7">
    <location>
        <position position="495"/>
    </location>
</feature>
<dbReference type="PROSITE" id="PS00678">
    <property type="entry name" value="WD_REPEATS_1"/>
    <property type="match status" value="1"/>
</dbReference>
<keyword evidence="4" id="KW-0539">Nucleus</keyword>
<dbReference type="CDD" id="cd00200">
    <property type="entry name" value="WD40"/>
    <property type="match status" value="1"/>
</dbReference>
<evidence type="ECO:0000313" key="8">
    <source>
        <dbReference type="Proteomes" id="UP000789508"/>
    </source>
</evidence>
<dbReference type="PANTHER" id="PTHR19865">
    <property type="entry name" value="U3 SMALL NUCLEOLAR RNA INTERACTING PROTEIN 2"/>
    <property type="match status" value="1"/>
</dbReference>
<proteinExistence type="predicted"/>
<sequence length="495" mass="55680">MNDPFFSRTKSTKSKNSKTDKFSNKSKKATTYKENDKAYTGKKRKLEVKDDEESIPSSEDEIGPGLIDDMDMEHSFDEESNTEDDHETPAEKRRRLAKQYIDSVREELDEAGFDAAEIDRDLIGQRLRKDALEASGRLHRELANTFQFPIDPLKIKSGRHELSVTCVATTDSSQFFHTGSKDGTIKKWDIKTGKKLHVFPGGRKEFKEYDGHNDVVLALAVSSDGKYLASGGADKKINIWSVQDNTLVTCFKQHKESITGLAFRKGSNQLYSASNDRSIKLWNVDEKGYIETLFGHQDQITAIDTLSRERCVTVGGRDRTCRLWKIVEESQLVFRGGSKTEKEDGKVYQEGCLDAIALIDEEHFLSGSDSGAISLWNIQKKKPIFVYDIAHGTQITDSESQSHIQPSPYWIVSLATLRYSDVFASGSWDGNIRLWKLTNKIHSFEPLTKIPIIGFVNSLQFTTIEHDSKSNEAITTKATTATLLLAGIGQEHKFG</sequence>
<dbReference type="Gene3D" id="2.130.10.10">
    <property type="entry name" value="YVTN repeat-like/Quinoprotein amine dehydrogenase"/>
    <property type="match status" value="2"/>
</dbReference>
<feature type="repeat" description="WD" evidence="5">
    <location>
        <begin position="251"/>
        <end position="292"/>
    </location>
</feature>
<name>A0A9N9CWG2_9GLOM</name>
<dbReference type="GO" id="GO:0034511">
    <property type="term" value="F:U3 snoRNA binding"/>
    <property type="evidence" value="ECO:0007669"/>
    <property type="project" value="InterPro"/>
</dbReference>
<evidence type="ECO:0000256" key="6">
    <source>
        <dbReference type="SAM" id="MobiDB-lite"/>
    </source>
</evidence>
<comment type="subcellular location">
    <subcellularLocation>
        <location evidence="1">Nucleus</location>
    </subcellularLocation>
</comment>
<evidence type="ECO:0000256" key="5">
    <source>
        <dbReference type="PROSITE-ProRule" id="PRU00221"/>
    </source>
</evidence>
<dbReference type="PROSITE" id="PS50294">
    <property type="entry name" value="WD_REPEATS_REGION"/>
    <property type="match status" value="3"/>
</dbReference>
<feature type="repeat" description="WD" evidence="5">
    <location>
        <begin position="293"/>
        <end position="334"/>
    </location>
</feature>
<dbReference type="InterPro" id="IPR019775">
    <property type="entry name" value="WD40_repeat_CS"/>
</dbReference>
<keyword evidence="2 5" id="KW-0853">WD repeat</keyword>
<dbReference type="EMBL" id="CAJVPS010005616">
    <property type="protein sequence ID" value="CAG8616957.1"/>
    <property type="molecule type" value="Genomic_DNA"/>
</dbReference>
<dbReference type="InterPro" id="IPR039241">
    <property type="entry name" value="Rrp9-like"/>
</dbReference>
<keyword evidence="8" id="KW-1185">Reference proteome</keyword>
<dbReference type="PANTHER" id="PTHR19865:SF0">
    <property type="entry name" value="U3 SMALL NUCLEOLAR RNA-INTERACTING PROTEIN 2"/>
    <property type="match status" value="1"/>
</dbReference>
<dbReference type="InterPro" id="IPR020472">
    <property type="entry name" value="WD40_PAC1"/>
</dbReference>
<organism evidence="7 8">
    <name type="scientific">Ambispora leptoticha</name>
    <dbReference type="NCBI Taxonomy" id="144679"/>
    <lineage>
        <taxon>Eukaryota</taxon>
        <taxon>Fungi</taxon>
        <taxon>Fungi incertae sedis</taxon>
        <taxon>Mucoromycota</taxon>
        <taxon>Glomeromycotina</taxon>
        <taxon>Glomeromycetes</taxon>
        <taxon>Archaeosporales</taxon>
        <taxon>Ambisporaceae</taxon>
        <taxon>Ambispora</taxon>
    </lineage>
</organism>
<dbReference type="SMART" id="SM00320">
    <property type="entry name" value="WD40"/>
    <property type="match status" value="6"/>
</dbReference>
<dbReference type="SUPFAM" id="SSF50978">
    <property type="entry name" value="WD40 repeat-like"/>
    <property type="match status" value="1"/>
</dbReference>
<dbReference type="InterPro" id="IPR001680">
    <property type="entry name" value="WD40_rpt"/>
</dbReference>
<keyword evidence="3" id="KW-0677">Repeat</keyword>
<dbReference type="PROSITE" id="PS50082">
    <property type="entry name" value="WD_REPEATS_2"/>
    <property type="match status" value="4"/>
</dbReference>
<dbReference type="GO" id="GO:0032040">
    <property type="term" value="C:small-subunit processome"/>
    <property type="evidence" value="ECO:0007669"/>
    <property type="project" value="TreeGrafter"/>
</dbReference>
<dbReference type="InterPro" id="IPR036322">
    <property type="entry name" value="WD40_repeat_dom_sf"/>
</dbReference>